<comment type="caution">
    <text evidence="2">The sequence shown here is derived from an EMBL/GenBank/DDBJ whole genome shotgun (WGS) entry which is preliminary data.</text>
</comment>
<proteinExistence type="predicted"/>
<dbReference type="RefSeq" id="WP_204045796.1">
    <property type="nucleotide sequence ID" value="NZ_BOOA01000112.1"/>
</dbReference>
<dbReference type="AlphaFoldDB" id="A0A919QJX2"/>
<feature type="signal peptide" evidence="1">
    <location>
        <begin position="1"/>
        <end position="19"/>
    </location>
</feature>
<sequence>MSLAIFSALLTLLSPQVRASKWQVFRAMPAAVSIPLEGVAAGGAELWVVRAGATALHWDGRSWGEDGEPYLVAGRGRDVWRFADGPAGVVAGRRTGRAWVDQELGVPDTHVTAAVVTGPADVWASGLQWTEAGMRDIAWRWNGKVWRRVTTPHPVTAYAATGPADVWAVSSIDRVTRFQHWDGSAWTVTTLPEAEIKDVVALSPAEAYAVGSVLAGSRPEGAVFRWNGKGWSRLARRVAGVAYTRVAADGAGGVWMVEGPSFVNLRKGRWTRHPVPVAQGEVKGIVAGAGRMWAVAESSAGQYVLTYQDGP</sequence>
<organism evidence="2 3">
    <name type="scientific">Acrocarpospora phusangensis</name>
    <dbReference type="NCBI Taxonomy" id="1070424"/>
    <lineage>
        <taxon>Bacteria</taxon>
        <taxon>Bacillati</taxon>
        <taxon>Actinomycetota</taxon>
        <taxon>Actinomycetes</taxon>
        <taxon>Streptosporangiales</taxon>
        <taxon>Streptosporangiaceae</taxon>
        <taxon>Acrocarpospora</taxon>
    </lineage>
</organism>
<protein>
    <recommendedName>
        <fullName evidence="4">Photosynthesis system II assembly factor Ycf48/Hcf136-like domain-containing protein</fullName>
    </recommendedName>
</protein>
<dbReference type="EMBL" id="BOOA01000112">
    <property type="protein sequence ID" value="GIH29181.1"/>
    <property type="molecule type" value="Genomic_DNA"/>
</dbReference>
<evidence type="ECO:0000313" key="2">
    <source>
        <dbReference type="EMBL" id="GIH29181.1"/>
    </source>
</evidence>
<evidence type="ECO:0000313" key="3">
    <source>
        <dbReference type="Proteomes" id="UP000640052"/>
    </source>
</evidence>
<evidence type="ECO:0008006" key="4">
    <source>
        <dbReference type="Google" id="ProtNLM"/>
    </source>
</evidence>
<gene>
    <name evidence="2" type="ORF">Aph01nite_74910</name>
</gene>
<keyword evidence="1" id="KW-0732">Signal</keyword>
<dbReference type="Proteomes" id="UP000640052">
    <property type="component" value="Unassembled WGS sequence"/>
</dbReference>
<reference evidence="2" key="1">
    <citation type="submission" date="2021-01" db="EMBL/GenBank/DDBJ databases">
        <title>Whole genome shotgun sequence of Acrocarpospora phusangensis NBRC 108782.</title>
        <authorList>
            <person name="Komaki H."/>
            <person name="Tamura T."/>
        </authorList>
    </citation>
    <scope>NUCLEOTIDE SEQUENCE</scope>
    <source>
        <strain evidence="2">NBRC 108782</strain>
    </source>
</reference>
<keyword evidence="3" id="KW-1185">Reference proteome</keyword>
<feature type="chain" id="PRO_5039021218" description="Photosynthesis system II assembly factor Ycf48/Hcf136-like domain-containing protein" evidence="1">
    <location>
        <begin position="20"/>
        <end position="311"/>
    </location>
</feature>
<evidence type="ECO:0000256" key="1">
    <source>
        <dbReference type="SAM" id="SignalP"/>
    </source>
</evidence>
<accession>A0A919QJX2</accession>
<name>A0A919QJX2_9ACTN</name>